<feature type="domain" description="Copper resistance protein D" evidence="7">
    <location>
        <begin position="194"/>
        <end position="291"/>
    </location>
</feature>
<feature type="transmembrane region" description="Helical" evidence="6">
    <location>
        <begin position="55"/>
        <end position="79"/>
    </location>
</feature>
<proteinExistence type="predicted"/>
<dbReference type="InterPro" id="IPR008457">
    <property type="entry name" value="Cu-R_CopD_dom"/>
</dbReference>
<evidence type="ECO:0000313" key="8">
    <source>
        <dbReference type="EMBL" id="MBO0608385.1"/>
    </source>
</evidence>
<evidence type="ECO:0000256" key="1">
    <source>
        <dbReference type="ARBA" id="ARBA00004651"/>
    </source>
</evidence>
<keyword evidence="4 6" id="KW-1133">Transmembrane helix</keyword>
<evidence type="ECO:0000256" key="5">
    <source>
        <dbReference type="ARBA" id="ARBA00023136"/>
    </source>
</evidence>
<feature type="transmembrane region" description="Helical" evidence="6">
    <location>
        <begin position="99"/>
        <end position="119"/>
    </location>
</feature>
<feature type="transmembrane region" description="Helical" evidence="6">
    <location>
        <begin position="232"/>
        <end position="253"/>
    </location>
</feature>
<keyword evidence="3 6" id="KW-0812">Transmembrane</keyword>
<feature type="transmembrane region" description="Helical" evidence="6">
    <location>
        <begin position="468"/>
        <end position="490"/>
    </location>
</feature>
<dbReference type="EMBL" id="JAFMPK010000025">
    <property type="protein sequence ID" value="MBO0608385.1"/>
    <property type="molecule type" value="Genomic_DNA"/>
</dbReference>
<keyword evidence="5 6" id="KW-0472">Membrane</keyword>
<sequence>GPADPVLRDPGELVRWGLPLAEVVARLAAAVTIGGLAVAVTVLPPAGSRPAVRAATVAALVWVAAQAACLVLTALTVVGSPVADDGTPALLVFLGTAPAGPLLWATGLAGAVAGVLLGVPEPARRPAALGVALLALVPVAAAGHATGHGPGHGAASALWLHLGAVTVWAGGLLVLVALSARRGAGLAGGAASVAAVRRFSRVAGWCYAVVAASGVLAVLAMSVSPGELFTTAWGLLLVVKAVLLGALGVAGWAHRRVVIDRAALHGGRPLARLAVGEVVVLAVAVGLGVALSGVAPPPSAAQDAALPPLSVATALTRWSPEPVMAVLAVAGLVTYLRWVARLARRGDRWPAGRVLAWAGAMFLLLWVTGGGPAAYGHVLISAHMVQHMVLVTAVPVLAALAAPVTLALRALPRAADEPPGPREWLLAVLNGPVARVLLHPVVATANVVVSMAVFYATPLFERSLTNGVVHLAAVLHFSVAGYAFATLLIGSDPVPHRPPYPLRLVMLAPAMVFHTVLGLVLVTSSQVLLAADVLARVRPEWLTDPVTDQQAAGALMWALGEVPALGLALLIATRWAAADAREQRRAARRTRAVTTAP</sequence>
<evidence type="ECO:0000256" key="4">
    <source>
        <dbReference type="ARBA" id="ARBA00022989"/>
    </source>
</evidence>
<keyword evidence="9" id="KW-1185">Reference proteome</keyword>
<gene>
    <name evidence="8" type="ORF">J0911_05005</name>
</gene>
<feature type="transmembrane region" description="Helical" evidence="6">
    <location>
        <begin position="158"/>
        <end position="178"/>
    </location>
</feature>
<evidence type="ECO:0000256" key="2">
    <source>
        <dbReference type="ARBA" id="ARBA00022475"/>
    </source>
</evidence>
<reference evidence="9" key="1">
    <citation type="submission" date="2023-07" db="EMBL/GenBank/DDBJ databases">
        <title>Myceligenerans salitolerans sp. nov., a halotolerant actinomycete isolated from a salt lake in Xinjiang, China.</title>
        <authorList>
            <person name="Guan T."/>
        </authorList>
    </citation>
    <scope>NUCLEOTIDE SEQUENCE [LARGE SCALE GENOMIC DNA]</scope>
    <source>
        <strain evidence="9">XHU 5031</strain>
    </source>
</reference>
<dbReference type="RefSeq" id="WP_207274363.1">
    <property type="nucleotide sequence ID" value="NZ_JAFMPK010000025.1"/>
</dbReference>
<dbReference type="Pfam" id="PF05425">
    <property type="entry name" value="CopD"/>
    <property type="match status" value="1"/>
</dbReference>
<feature type="transmembrane region" description="Helical" evidence="6">
    <location>
        <begin position="387"/>
        <end position="411"/>
    </location>
</feature>
<comment type="subcellular location">
    <subcellularLocation>
        <location evidence="1">Cell membrane</location>
        <topology evidence="1">Multi-pass membrane protein</topology>
    </subcellularLocation>
</comment>
<evidence type="ECO:0000256" key="6">
    <source>
        <dbReference type="SAM" id="Phobius"/>
    </source>
</evidence>
<evidence type="ECO:0000256" key="3">
    <source>
        <dbReference type="ARBA" id="ARBA00022692"/>
    </source>
</evidence>
<feature type="transmembrane region" description="Helical" evidence="6">
    <location>
        <begin position="551"/>
        <end position="577"/>
    </location>
</feature>
<evidence type="ECO:0000313" key="9">
    <source>
        <dbReference type="Proteomes" id="UP000664617"/>
    </source>
</evidence>
<dbReference type="InterPro" id="IPR032694">
    <property type="entry name" value="CopC/D"/>
</dbReference>
<feature type="transmembrane region" description="Helical" evidence="6">
    <location>
        <begin position="432"/>
        <end position="456"/>
    </location>
</feature>
<dbReference type="Pfam" id="PF09678">
    <property type="entry name" value="Caa3_CtaG"/>
    <property type="match status" value="1"/>
</dbReference>
<comment type="caution">
    <text evidence="8">The sequence shown here is derived from an EMBL/GenBank/DDBJ whole genome shotgun (WGS) entry which is preliminary data.</text>
</comment>
<dbReference type="Proteomes" id="UP000664617">
    <property type="component" value="Unassembled WGS sequence"/>
</dbReference>
<feature type="transmembrane region" description="Helical" evidence="6">
    <location>
        <begin position="199"/>
        <end position="220"/>
    </location>
</feature>
<dbReference type="PANTHER" id="PTHR34820:SF4">
    <property type="entry name" value="INNER MEMBRANE PROTEIN YEBZ"/>
    <property type="match status" value="1"/>
</dbReference>
<feature type="transmembrane region" description="Helical" evidence="6">
    <location>
        <begin position="23"/>
        <end position="43"/>
    </location>
</feature>
<feature type="transmembrane region" description="Helical" evidence="6">
    <location>
        <begin position="126"/>
        <end position="146"/>
    </location>
</feature>
<accession>A0ABS3I5V0</accession>
<feature type="transmembrane region" description="Helical" evidence="6">
    <location>
        <begin position="274"/>
        <end position="295"/>
    </location>
</feature>
<feature type="transmembrane region" description="Helical" evidence="6">
    <location>
        <begin position="323"/>
        <end position="342"/>
    </location>
</feature>
<dbReference type="InterPro" id="IPR019108">
    <property type="entry name" value="Caa3_assmbl_CtaG-rel"/>
</dbReference>
<evidence type="ECO:0000259" key="7">
    <source>
        <dbReference type="Pfam" id="PF05425"/>
    </source>
</evidence>
<organism evidence="8 9">
    <name type="scientific">Myceligenerans salitolerans</name>
    <dbReference type="NCBI Taxonomy" id="1230528"/>
    <lineage>
        <taxon>Bacteria</taxon>
        <taxon>Bacillati</taxon>
        <taxon>Actinomycetota</taxon>
        <taxon>Actinomycetes</taxon>
        <taxon>Micrococcales</taxon>
        <taxon>Promicromonosporaceae</taxon>
        <taxon>Myceligenerans</taxon>
    </lineage>
</organism>
<feature type="non-terminal residue" evidence="8">
    <location>
        <position position="1"/>
    </location>
</feature>
<feature type="transmembrane region" description="Helical" evidence="6">
    <location>
        <begin position="502"/>
        <end position="531"/>
    </location>
</feature>
<name>A0ABS3I5V0_9MICO</name>
<keyword evidence="2" id="KW-1003">Cell membrane</keyword>
<protein>
    <submittedName>
        <fullName evidence="8">Bifunctional copper resistance protein CopD/cytochrome c oxidase assembly protein</fullName>
    </submittedName>
</protein>
<feature type="transmembrane region" description="Helical" evidence="6">
    <location>
        <begin position="354"/>
        <end position="375"/>
    </location>
</feature>
<dbReference type="PANTHER" id="PTHR34820">
    <property type="entry name" value="INNER MEMBRANE PROTEIN YEBZ"/>
    <property type="match status" value="1"/>
</dbReference>